<keyword evidence="3" id="KW-1185">Reference proteome</keyword>
<reference evidence="2" key="1">
    <citation type="submission" date="2011-02" db="EMBL/GenBank/DDBJ databases">
        <title>The Genome Sequence of Capsaspora owczarzaki ATCC 30864.</title>
        <authorList>
            <consortium name="The Broad Institute Genome Sequencing Platform"/>
            <person name="Russ C."/>
            <person name="Cuomo C."/>
            <person name="Burger G."/>
            <person name="Gray M.W."/>
            <person name="Holland P.W.H."/>
            <person name="King N."/>
            <person name="Lang F.B.F."/>
            <person name="Roger A.J."/>
            <person name="Ruiz-Trillo I."/>
            <person name="Young S.K."/>
            <person name="Zeng Q."/>
            <person name="Gargeya S."/>
            <person name="Alvarado L."/>
            <person name="Berlin A."/>
            <person name="Chapman S.B."/>
            <person name="Chen Z."/>
            <person name="Freedman E."/>
            <person name="Gellesch M."/>
            <person name="Goldberg J."/>
            <person name="Griggs A."/>
            <person name="Gujja S."/>
            <person name="Heilman E."/>
            <person name="Heiman D."/>
            <person name="Howarth C."/>
            <person name="Mehta T."/>
            <person name="Neiman D."/>
            <person name="Pearson M."/>
            <person name="Roberts A."/>
            <person name="Saif S."/>
            <person name="Shea T."/>
            <person name="Shenoy N."/>
            <person name="Sisk P."/>
            <person name="Stolte C."/>
            <person name="Sykes S."/>
            <person name="White J."/>
            <person name="Yandava C."/>
            <person name="Haas B."/>
            <person name="Nusbaum C."/>
            <person name="Birren B."/>
        </authorList>
    </citation>
    <scope>NUCLEOTIDE SEQUENCE</scope>
    <source>
        <strain evidence="2">ATCC 30864</strain>
    </source>
</reference>
<accession>A0A0D2X5P9</accession>
<feature type="region of interest" description="Disordered" evidence="1">
    <location>
        <begin position="1513"/>
        <end position="1532"/>
    </location>
</feature>
<evidence type="ECO:0000313" key="3">
    <source>
        <dbReference type="Proteomes" id="UP000008743"/>
    </source>
</evidence>
<sequence>MLSLAARRGGSTAASAVTALRRAIHTDSGVAAAAAASSATATPTIDISAIDMPSTVDAALRASHARASKIAALDASSSASRPTVSAEALTARLLRENELIDNFHDRAEEIDLRQEEDPDPDEDLSHLDVAAMNHLQRAEQLVEMLKGEDEVEPDEEALDNPKQIARLFASAEESAARMAQRSAKEQEDFVLRANLSLLSSARWSPPLFAHEFENKEIAALPTALAGSSNLASVYKELRAKLLHIPLTVFAEKTAEEVLLEDVPALPPTKVAVTEDAPTLVSARAGNLSSTAGALLSHSAPLADGFSGERWLAQAAADRPAWETLSATQRRAVFGAVFTVFAVADNDVMLALRHGQIPDDVHLAEEGAFEKLIGAIAPNALSFTAIAAAVRQATPSGPRAAFALAAEQLMHKYASNPAAAPATSATAAGAASPAAEVDSADSPSLLATTSELATQLVSLHTQIIALRTSLLTETTATSNETTAKLAQLVHQRAAVVAQLRVRRGIPASAVAELSSLSQLQPSLLDRMSDHLQQVATAAKLDLDIPTDPEAAEDWTAAFCSAWLSSREARNQALDNLEKRRLVAPLVVDDSMGVLIVPLYRVLRHLRRPSADRQAPLPILSEEEVEELEALQNLSGLESDMVTAVLEALERAQVEQEEGEAAAAAKGEEEVPSDDSRSSLPQQRSPDSTSSLQLERSSIMAAIHAMAQLPTASIQYAHLTKQMQPAQAMLLRELNKIPSAEERGALWQHALHRDTENALYALVGPELEVVIKQQLVAEEKAEDATQAQAADEYAKYHLELVAELMDEEADMTSASGAEISAEKTLLHRLNAAREAARELDLHTYLFQPDELAKLSPEEIKSRIAEFKGTTVTEAAEAAEATETADNRTEPTEEEVEEETDVDASDAMEAVPFVHSPLAQLAAADVQNLDAKFAEEFSAVPNADIFDFVVPEAELSLNERREVRDGALSGHKVRFVQGFLEGSRNSSIVQERVARTSRVRRASALVRSFFSPNASQLSHGVANQLERSQREALQHGIASEVSRIQMPGDGWIRHKPSFEYFNTPNGRSIMSKLSVLPMSGIDSDSGAASLPASQLPKNGFSFEVPSVSVAGVAALQSGSKGGAFAIRSSFSHQPLDAHVKPTQVQHLTVATDAVAAQKKALAAVSSAKTAEEAQVAVTKALLGSTASGAKSAAAVKSKAPVSAATFDPTRTIPQIDVSMRSAVDAGQFTAFNMSGAYRASHEGLTSTTPSAQLFQSHISRALTRRRIVSTAVLYGQRAMYEECFLHLAHAKAQGVPLSAADYLALIAPVLDHSTMHGLALLRVAMQPKKYAAQLASAAGDSAQSFFNAPVTAIALEQPALKQQVQFVLESMQHGAPPMEQLVRVLARALLPRKSVPSSGVKPSAKAAATDAISTDSALVSELQAMLTSFDAYRDQLVPLGPLFSSSRSSGAAKSATPEPAGYSAALEARIGEMLVALNTTPVGPFAPSLPQAPSTADKDDELVSVAEAKWERALEQRSASSQLQPQQQSSVNPADLKERLDDIELGIRASIAALDKDVAAVATASGAEAGTSTVSDTASSSSSSSSASASTSKSTGKTASKTAAPAPLPAVLEWWQALEQQPETAAALLRAASHDRDSYLELRFQFLQHARGQAAAEWTPATWQPTQGKTERSAASDVGEFAYPVQQMASLVAHFLSAESAPQIDCAALEQVLLVRLQQTSVHAGWSVHVRGCFYLFDMLREHKHQPSAEVYALLVRSLLHVASSSARLEGAQDLLAEFGQPATPEVAQALLEVYIASDALTAAMALVKDVHTRQLKLPLASYSNLAQFVHDHYTRRAAALVKAPKGSEIASADAAVSLAHAATLPYTLLQAAIRGLADRSALTPADLESVVSMVARLPSHAAFATELLKYGLQHLPTQLEKVQFVVAAQPSLPIAGDAVFSELLAAEPSLLERVDEETAEILQALCAFDTPAVVAQLIARFTATLQMAFQSEVEDNLPLVAAIKSVVRRAAGVALHPSQRQHLPAVQFEEFLLSIPTVLLAQVNVAELLLDGALSAGVAADVAATAILRLADGKIASVSDPIPLLTLLAKRQENEALLDLTAAFVVRGHEIDASERLALQQLLADEGARSALAVLCSQRQAVQASQE</sequence>
<dbReference type="RefSeq" id="XP_011270889.1">
    <property type="nucleotide sequence ID" value="XM_011272587.1"/>
</dbReference>
<feature type="compositionally biased region" description="Low complexity" evidence="1">
    <location>
        <begin position="1513"/>
        <end position="1527"/>
    </location>
</feature>
<feature type="region of interest" description="Disordered" evidence="1">
    <location>
        <begin position="869"/>
        <end position="900"/>
    </location>
</feature>
<reference evidence="3" key="2">
    <citation type="submission" date="2011-02" db="EMBL/GenBank/DDBJ databases">
        <title>The Genome Sequence of Capsaspora owczarzaki ATCC 30864.</title>
        <authorList>
            <person name="Russ C."/>
            <person name="Cuomo C."/>
            <person name="Burger G."/>
            <person name="Gray M.W."/>
            <person name="Holland P.W.H."/>
            <person name="King N."/>
            <person name="Lang F.B.F."/>
            <person name="Roger A.J."/>
            <person name="Ruiz-Trillo I."/>
            <person name="Young S.K."/>
            <person name="Zeng Q."/>
            <person name="Gargeya S."/>
            <person name="Alvarado L."/>
            <person name="Berlin A."/>
            <person name="Chapman S.B."/>
            <person name="Chen Z."/>
            <person name="Freedman E."/>
            <person name="Gellesch M."/>
            <person name="Goldberg J."/>
            <person name="Griggs A."/>
            <person name="Gujja S."/>
            <person name="Heilman E."/>
            <person name="Heiman D."/>
            <person name="Howarth C."/>
            <person name="Mehta T."/>
            <person name="Neiman D."/>
            <person name="Pearson M."/>
            <person name="Roberts A."/>
            <person name="Saif S."/>
            <person name="Shea T."/>
            <person name="Shenoy N."/>
            <person name="Sisk P."/>
            <person name="Stolte C."/>
            <person name="Sykes S."/>
            <person name="White J."/>
            <person name="Yandava C."/>
            <person name="Haas B."/>
            <person name="Nusbaum C."/>
            <person name="Birren B."/>
        </authorList>
    </citation>
    <scope>NUCLEOTIDE SEQUENCE</scope>
    <source>
        <strain evidence="3">ATCC 30864</strain>
    </source>
</reference>
<feature type="compositionally biased region" description="Low complexity" evidence="1">
    <location>
        <begin position="869"/>
        <end position="881"/>
    </location>
</feature>
<dbReference type="EMBL" id="KE346376">
    <property type="protein sequence ID" value="KJE98189.1"/>
    <property type="molecule type" value="Genomic_DNA"/>
</dbReference>
<gene>
    <name evidence="2" type="ORF">CAOG_009175</name>
</gene>
<proteinExistence type="predicted"/>
<name>A0A0D2X5P9_CAPO3</name>
<evidence type="ECO:0000313" key="2">
    <source>
        <dbReference type="EMBL" id="KJE98189.1"/>
    </source>
</evidence>
<feature type="compositionally biased region" description="Basic and acidic residues" evidence="1">
    <location>
        <begin position="664"/>
        <end position="675"/>
    </location>
</feature>
<organism evidence="2 3">
    <name type="scientific">Capsaspora owczarzaki (strain ATCC 30864)</name>
    <dbReference type="NCBI Taxonomy" id="595528"/>
    <lineage>
        <taxon>Eukaryota</taxon>
        <taxon>Filasterea</taxon>
        <taxon>Capsaspora</taxon>
    </lineage>
</organism>
<feature type="compositionally biased region" description="Polar residues" evidence="1">
    <location>
        <begin position="676"/>
        <end position="691"/>
    </location>
</feature>
<dbReference type="EMBL" id="KE346376">
    <property type="protein sequence ID" value="KJE98190.1"/>
    <property type="molecule type" value="Genomic_DNA"/>
</dbReference>
<dbReference type="Proteomes" id="UP000008743">
    <property type="component" value="Unassembled WGS sequence"/>
</dbReference>
<feature type="region of interest" description="Disordered" evidence="1">
    <location>
        <begin position="1562"/>
        <end position="1600"/>
    </location>
</feature>
<dbReference type="InParanoid" id="A0A0D2X5P9"/>
<protein>
    <submittedName>
        <fullName evidence="2">Uncharacterized protein</fullName>
    </submittedName>
</protein>
<feature type="region of interest" description="Disordered" evidence="1">
    <location>
        <begin position="651"/>
        <end position="691"/>
    </location>
</feature>
<evidence type="ECO:0000256" key="1">
    <source>
        <dbReference type="SAM" id="MobiDB-lite"/>
    </source>
</evidence>
<feature type="compositionally biased region" description="Acidic residues" evidence="1">
    <location>
        <begin position="889"/>
        <end position="900"/>
    </location>
</feature>